<sequence>MRILLFCLALLLSVCGFHSEAQTRLRKSHAQDANIQPFIRFRKASYGSWIDPLNAYH</sequence>
<evidence type="ECO:0000313" key="2">
    <source>
        <dbReference type="Proteomes" id="UP000025227"/>
    </source>
</evidence>
<proteinExistence type="predicted"/>
<dbReference type="Proteomes" id="UP000025227">
    <property type="component" value="Unplaced"/>
</dbReference>
<dbReference type="OrthoDB" id="5858700at2759"/>
<accession>A0A7I4YKT4</accession>
<organism evidence="2 3">
    <name type="scientific">Haemonchus contortus</name>
    <name type="common">Barber pole worm</name>
    <dbReference type="NCBI Taxonomy" id="6289"/>
    <lineage>
        <taxon>Eukaryota</taxon>
        <taxon>Metazoa</taxon>
        <taxon>Ecdysozoa</taxon>
        <taxon>Nematoda</taxon>
        <taxon>Chromadorea</taxon>
        <taxon>Rhabditida</taxon>
        <taxon>Rhabditina</taxon>
        <taxon>Rhabditomorpha</taxon>
        <taxon>Strongyloidea</taxon>
        <taxon>Trichostrongylidae</taxon>
        <taxon>Haemonchus</taxon>
    </lineage>
</organism>
<evidence type="ECO:0000256" key="1">
    <source>
        <dbReference type="SAM" id="SignalP"/>
    </source>
</evidence>
<keyword evidence="1" id="KW-0732">Signal</keyword>
<evidence type="ECO:0000313" key="3">
    <source>
        <dbReference type="WBParaSite" id="HCON_00113415-00001"/>
    </source>
</evidence>
<name>A0A7I4YKT4_HAECO</name>
<protein>
    <submittedName>
        <fullName evidence="3">Alpha/beta hydrolase</fullName>
    </submittedName>
</protein>
<dbReference type="WBParaSite" id="HCON_00113415-00001">
    <property type="protein sequence ID" value="HCON_00113415-00001"/>
    <property type="gene ID" value="HCON_00113415"/>
</dbReference>
<keyword evidence="2" id="KW-1185">Reference proteome</keyword>
<reference evidence="3" key="1">
    <citation type="submission" date="2020-12" db="UniProtKB">
        <authorList>
            <consortium name="WormBaseParasite"/>
        </authorList>
    </citation>
    <scope>IDENTIFICATION</scope>
    <source>
        <strain evidence="3">MHco3</strain>
    </source>
</reference>
<feature type="signal peptide" evidence="1">
    <location>
        <begin position="1"/>
        <end position="16"/>
    </location>
</feature>
<dbReference type="AlphaFoldDB" id="A0A7I4YKT4"/>
<feature type="chain" id="PRO_5029877565" evidence="1">
    <location>
        <begin position="17"/>
        <end position="57"/>
    </location>
</feature>